<evidence type="ECO:0000259" key="1">
    <source>
        <dbReference type="Pfam" id="PF13472"/>
    </source>
</evidence>
<keyword evidence="3" id="KW-1185">Reference proteome</keyword>
<sequence length="229" mass="25974">MDSKKMDREKIKVVCMGDSITEGFGLGDDQSVYYPSVLQELLGDSYEVFNKGVSGSCATNTTLSDGRVVGYPYKRQARYHEGLAIKGDIYIVMLGTNDAQDGRYDVEEGQDPCSILIDYEPQFTNTLQSIVDDIRESNDKAQIYIIKPVPILNCIWRKHQQRYLDRLFPHYEEVVQANDNMVLLSAYDAFKSYQDKPLEMLYQADGLHPNAEGAKLIATIVYKGLKENM</sequence>
<evidence type="ECO:0000313" key="2">
    <source>
        <dbReference type="EMBL" id="SHM53777.1"/>
    </source>
</evidence>
<dbReference type="STRING" id="1120996.SAMN02746066_02358"/>
<dbReference type="RefSeq" id="WP_073287854.1">
    <property type="nucleotide sequence ID" value="NZ_FRCP01000011.1"/>
</dbReference>
<reference evidence="2 3" key="1">
    <citation type="submission" date="2016-11" db="EMBL/GenBank/DDBJ databases">
        <authorList>
            <person name="Jaros S."/>
            <person name="Januszkiewicz K."/>
            <person name="Wedrychowicz H."/>
        </authorList>
    </citation>
    <scope>NUCLEOTIDE SEQUENCE [LARGE SCALE GENOMIC DNA]</scope>
    <source>
        <strain evidence="2 3">DSM 15930</strain>
    </source>
</reference>
<dbReference type="SUPFAM" id="SSF52266">
    <property type="entry name" value="SGNH hydrolase"/>
    <property type="match status" value="1"/>
</dbReference>
<dbReference type="EMBL" id="FRCP01000011">
    <property type="protein sequence ID" value="SHM53777.1"/>
    <property type="molecule type" value="Genomic_DNA"/>
</dbReference>
<gene>
    <name evidence="2" type="ORF">SAMN02746066_02358</name>
</gene>
<protein>
    <submittedName>
        <fullName evidence="2">Lysophospholipase L1</fullName>
    </submittedName>
</protein>
<evidence type="ECO:0000313" key="3">
    <source>
        <dbReference type="Proteomes" id="UP000184038"/>
    </source>
</evidence>
<dbReference type="OrthoDB" id="9777593at2"/>
<dbReference type="Proteomes" id="UP000184038">
    <property type="component" value="Unassembled WGS sequence"/>
</dbReference>
<feature type="domain" description="SGNH hydrolase-type esterase" evidence="1">
    <location>
        <begin position="15"/>
        <end position="215"/>
    </location>
</feature>
<dbReference type="InterPro" id="IPR036514">
    <property type="entry name" value="SGNH_hydro_sf"/>
</dbReference>
<proteinExistence type="predicted"/>
<name>A0A1M7JML5_9FIRM</name>
<dbReference type="PANTHER" id="PTHR30383">
    <property type="entry name" value="THIOESTERASE 1/PROTEASE 1/LYSOPHOSPHOLIPASE L1"/>
    <property type="match status" value="1"/>
</dbReference>
<accession>A0A1M7JML5</accession>
<dbReference type="Pfam" id="PF13472">
    <property type="entry name" value="Lipase_GDSL_2"/>
    <property type="match status" value="1"/>
</dbReference>
<dbReference type="InterPro" id="IPR051532">
    <property type="entry name" value="Ester_Hydrolysis_Enzymes"/>
</dbReference>
<dbReference type="AlphaFoldDB" id="A0A1M7JML5"/>
<dbReference type="Gene3D" id="3.40.50.1110">
    <property type="entry name" value="SGNH hydrolase"/>
    <property type="match status" value="1"/>
</dbReference>
<organism evidence="2 3">
    <name type="scientific">Anaerosporobacter mobilis DSM 15930</name>
    <dbReference type="NCBI Taxonomy" id="1120996"/>
    <lineage>
        <taxon>Bacteria</taxon>
        <taxon>Bacillati</taxon>
        <taxon>Bacillota</taxon>
        <taxon>Clostridia</taxon>
        <taxon>Lachnospirales</taxon>
        <taxon>Lachnospiraceae</taxon>
        <taxon>Anaerosporobacter</taxon>
    </lineage>
</organism>
<dbReference type="InterPro" id="IPR013830">
    <property type="entry name" value="SGNH_hydro"/>
</dbReference>